<reference evidence="1 2" key="1">
    <citation type="submission" date="2014-06" db="EMBL/GenBank/DDBJ databases">
        <authorList>
            <person name="Le Roux F."/>
        </authorList>
    </citation>
    <scope>NUCLEOTIDE SEQUENCE [LARGE SCALE GENOMIC DNA]</scope>
    <source>
        <strain evidence="1 2">J5-4</strain>
    </source>
</reference>
<sequence>MMTKFYKQYLPFYDTYKFKLYEHFEDQKLMLVIE</sequence>
<organism evidence="1 2">
    <name type="scientific">Vibrio crassostreae</name>
    <dbReference type="NCBI Taxonomy" id="246167"/>
    <lineage>
        <taxon>Bacteria</taxon>
        <taxon>Pseudomonadati</taxon>
        <taxon>Pseudomonadota</taxon>
        <taxon>Gammaproteobacteria</taxon>
        <taxon>Vibrionales</taxon>
        <taxon>Vibrionaceae</taxon>
        <taxon>Vibrio</taxon>
    </lineage>
</organism>
<proteinExistence type="predicted"/>
<evidence type="ECO:0000313" key="2">
    <source>
        <dbReference type="Proteomes" id="UP000049077"/>
    </source>
</evidence>
<keyword evidence="2" id="KW-1185">Reference proteome</keyword>
<protein>
    <submittedName>
        <fullName evidence="1">Uncharacterized protein</fullName>
    </submittedName>
</protein>
<accession>A0ABP1WVE7</accession>
<dbReference type="EMBL" id="CCJX01000103">
    <property type="protein sequence ID" value="CDT37111.1"/>
    <property type="molecule type" value="Genomic_DNA"/>
</dbReference>
<gene>
    <name evidence="1" type="ORF">VCR4J5_200492</name>
</gene>
<evidence type="ECO:0000313" key="1">
    <source>
        <dbReference type="EMBL" id="CDT37111.1"/>
    </source>
</evidence>
<comment type="caution">
    <text evidence="1">The sequence shown here is derived from an EMBL/GenBank/DDBJ whole genome shotgun (WGS) entry which is preliminary data.</text>
</comment>
<dbReference type="Proteomes" id="UP000049077">
    <property type="component" value="Unassembled WGS sequence"/>
</dbReference>
<name>A0ABP1WVE7_9VIBR</name>